<protein>
    <submittedName>
        <fullName evidence="8">ECF RNA polymerase sigma factor SigW</fullName>
    </submittedName>
</protein>
<accession>A0A5C5ZUN9</accession>
<dbReference type="EMBL" id="SJPQ01000001">
    <property type="protein sequence ID" value="TWT91119.1"/>
    <property type="molecule type" value="Genomic_DNA"/>
</dbReference>
<reference evidence="8 9" key="1">
    <citation type="submission" date="2019-02" db="EMBL/GenBank/DDBJ databases">
        <title>Deep-cultivation of Planctomycetes and their phenomic and genomic characterization uncovers novel biology.</title>
        <authorList>
            <person name="Wiegand S."/>
            <person name="Jogler M."/>
            <person name="Boedeker C."/>
            <person name="Pinto D."/>
            <person name="Vollmers J."/>
            <person name="Rivas-Marin E."/>
            <person name="Kohn T."/>
            <person name="Peeters S.H."/>
            <person name="Heuer A."/>
            <person name="Rast P."/>
            <person name="Oberbeckmann S."/>
            <person name="Bunk B."/>
            <person name="Jeske O."/>
            <person name="Meyerdierks A."/>
            <person name="Storesund J.E."/>
            <person name="Kallscheuer N."/>
            <person name="Luecker S."/>
            <person name="Lage O.M."/>
            <person name="Pohl T."/>
            <person name="Merkel B.J."/>
            <person name="Hornburger P."/>
            <person name="Mueller R.-W."/>
            <person name="Bruemmer F."/>
            <person name="Labrenz M."/>
            <person name="Spormann A.M."/>
            <person name="Op Den Camp H."/>
            <person name="Overmann J."/>
            <person name="Amann R."/>
            <person name="Jetten M.S.M."/>
            <person name="Mascher T."/>
            <person name="Medema M.H."/>
            <person name="Devos D.P."/>
            <person name="Kaster A.-K."/>
            <person name="Ovreas L."/>
            <person name="Rohde M."/>
            <person name="Galperin M.Y."/>
            <person name="Jogler C."/>
        </authorList>
    </citation>
    <scope>NUCLEOTIDE SEQUENCE [LARGE SCALE GENOMIC DNA]</scope>
    <source>
        <strain evidence="8 9">Mal64</strain>
    </source>
</reference>
<evidence type="ECO:0000259" key="7">
    <source>
        <dbReference type="Pfam" id="PF08281"/>
    </source>
</evidence>
<dbReference type="AlphaFoldDB" id="A0A5C5ZUN9"/>
<dbReference type="InterPro" id="IPR013325">
    <property type="entry name" value="RNA_pol_sigma_r2"/>
</dbReference>
<keyword evidence="4" id="KW-0804">Transcription</keyword>
<organism evidence="8 9">
    <name type="scientific">Pseudobythopirellula maris</name>
    <dbReference type="NCBI Taxonomy" id="2527991"/>
    <lineage>
        <taxon>Bacteria</taxon>
        <taxon>Pseudomonadati</taxon>
        <taxon>Planctomycetota</taxon>
        <taxon>Planctomycetia</taxon>
        <taxon>Pirellulales</taxon>
        <taxon>Lacipirellulaceae</taxon>
        <taxon>Pseudobythopirellula</taxon>
    </lineage>
</organism>
<evidence type="ECO:0000259" key="6">
    <source>
        <dbReference type="Pfam" id="PF04542"/>
    </source>
</evidence>
<dbReference type="PANTHER" id="PTHR43133">
    <property type="entry name" value="RNA POLYMERASE ECF-TYPE SIGMA FACTO"/>
    <property type="match status" value="1"/>
</dbReference>
<gene>
    <name evidence="8" type="primary">sigW_1</name>
    <name evidence="8" type="ORF">Mal64_15180</name>
</gene>
<keyword evidence="3" id="KW-0731">Sigma factor</keyword>
<dbReference type="InterPro" id="IPR014284">
    <property type="entry name" value="RNA_pol_sigma-70_dom"/>
</dbReference>
<feature type="region of interest" description="Disordered" evidence="5">
    <location>
        <begin position="1"/>
        <end position="33"/>
    </location>
</feature>
<dbReference type="GO" id="GO:0016987">
    <property type="term" value="F:sigma factor activity"/>
    <property type="evidence" value="ECO:0007669"/>
    <property type="project" value="UniProtKB-KW"/>
</dbReference>
<dbReference type="Gene3D" id="1.10.1740.10">
    <property type="match status" value="1"/>
</dbReference>
<dbReference type="OrthoDB" id="273082at2"/>
<dbReference type="InterPro" id="IPR036388">
    <property type="entry name" value="WH-like_DNA-bd_sf"/>
</dbReference>
<evidence type="ECO:0000256" key="2">
    <source>
        <dbReference type="ARBA" id="ARBA00023015"/>
    </source>
</evidence>
<dbReference type="SUPFAM" id="SSF88659">
    <property type="entry name" value="Sigma3 and sigma4 domains of RNA polymerase sigma factors"/>
    <property type="match status" value="1"/>
</dbReference>
<dbReference type="InterPro" id="IPR039425">
    <property type="entry name" value="RNA_pol_sigma-70-like"/>
</dbReference>
<evidence type="ECO:0000256" key="3">
    <source>
        <dbReference type="ARBA" id="ARBA00023082"/>
    </source>
</evidence>
<evidence type="ECO:0000256" key="1">
    <source>
        <dbReference type="ARBA" id="ARBA00010641"/>
    </source>
</evidence>
<dbReference type="Gene3D" id="1.10.10.10">
    <property type="entry name" value="Winged helix-like DNA-binding domain superfamily/Winged helix DNA-binding domain"/>
    <property type="match status" value="1"/>
</dbReference>
<evidence type="ECO:0000313" key="9">
    <source>
        <dbReference type="Proteomes" id="UP000315440"/>
    </source>
</evidence>
<evidence type="ECO:0000313" key="8">
    <source>
        <dbReference type="EMBL" id="TWT91119.1"/>
    </source>
</evidence>
<sequence>MKTNSTEVRGASATLLEPKTQKAQPASTSQKTVEMTDEQLLAAHRDDPDAGHLAALIKRYERELYNYLRRYTGDAAMAEDAFQGTFLQVHLKCDKFDTGRRFRPWLYTVATNQAIDLQRRNRRHQIVSLDRANRSEHAEVGSLIDLLSSGEADPSERFDTAERKEWVQRAVAALPEQLQSAVSLVYFRGLKYREAAAELSIPVGTVKSRLHSAINQLGQSWRDSHTTN</sequence>
<feature type="compositionally biased region" description="Polar residues" evidence="5">
    <location>
        <begin position="21"/>
        <end position="33"/>
    </location>
</feature>
<keyword evidence="9" id="KW-1185">Reference proteome</keyword>
<dbReference type="PANTHER" id="PTHR43133:SF25">
    <property type="entry name" value="RNA POLYMERASE SIGMA FACTOR RFAY-RELATED"/>
    <property type="match status" value="1"/>
</dbReference>
<dbReference type="InterPro" id="IPR013249">
    <property type="entry name" value="RNA_pol_sigma70_r4_t2"/>
</dbReference>
<feature type="domain" description="RNA polymerase sigma-70 region 2" evidence="6">
    <location>
        <begin position="56"/>
        <end position="123"/>
    </location>
</feature>
<feature type="domain" description="RNA polymerase sigma factor 70 region 4 type 2" evidence="7">
    <location>
        <begin position="165"/>
        <end position="215"/>
    </location>
</feature>
<dbReference type="InterPro" id="IPR013324">
    <property type="entry name" value="RNA_pol_sigma_r3/r4-like"/>
</dbReference>
<dbReference type="NCBIfam" id="TIGR02937">
    <property type="entry name" value="sigma70-ECF"/>
    <property type="match status" value="1"/>
</dbReference>
<dbReference type="GO" id="GO:0006352">
    <property type="term" value="P:DNA-templated transcription initiation"/>
    <property type="evidence" value="ECO:0007669"/>
    <property type="project" value="InterPro"/>
</dbReference>
<proteinExistence type="inferred from homology"/>
<dbReference type="SUPFAM" id="SSF88946">
    <property type="entry name" value="Sigma2 domain of RNA polymerase sigma factors"/>
    <property type="match status" value="1"/>
</dbReference>
<dbReference type="GO" id="GO:0003677">
    <property type="term" value="F:DNA binding"/>
    <property type="evidence" value="ECO:0007669"/>
    <property type="project" value="InterPro"/>
</dbReference>
<name>A0A5C5ZUN9_9BACT</name>
<dbReference type="Pfam" id="PF04542">
    <property type="entry name" value="Sigma70_r2"/>
    <property type="match status" value="1"/>
</dbReference>
<dbReference type="Pfam" id="PF08281">
    <property type="entry name" value="Sigma70_r4_2"/>
    <property type="match status" value="1"/>
</dbReference>
<dbReference type="Proteomes" id="UP000315440">
    <property type="component" value="Unassembled WGS sequence"/>
</dbReference>
<evidence type="ECO:0000256" key="5">
    <source>
        <dbReference type="SAM" id="MobiDB-lite"/>
    </source>
</evidence>
<keyword evidence="2" id="KW-0805">Transcription regulation</keyword>
<dbReference type="InterPro" id="IPR007627">
    <property type="entry name" value="RNA_pol_sigma70_r2"/>
</dbReference>
<dbReference type="CDD" id="cd06171">
    <property type="entry name" value="Sigma70_r4"/>
    <property type="match status" value="1"/>
</dbReference>
<comment type="caution">
    <text evidence="8">The sequence shown here is derived from an EMBL/GenBank/DDBJ whole genome shotgun (WGS) entry which is preliminary data.</text>
</comment>
<comment type="similarity">
    <text evidence="1">Belongs to the sigma-70 factor family. ECF subfamily.</text>
</comment>
<evidence type="ECO:0000256" key="4">
    <source>
        <dbReference type="ARBA" id="ARBA00023163"/>
    </source>
</evidence>